<dbReference type="SMART" id="SM00267">
    <property type="entry name" value="GGDEF"/>
    <property type="match status" value="1"/>
</dbReference>
<keyword evidence="6" id="KW-1185">Reference proteome</keyword>
<evidence type="ECO:0000313" key="6">
    <source>
        <dbReference type="Proteomes" id="UP000531216"/>
    </source>
</evidence>
<feature type="transmembrane region" description="Helical" evidence="3">
    <location>
        <begin position="46"/>
        <end position="67"/>
    </location>
</feature>
<dbReference type="EC" id="2.7.7.65" evidence="1"/>
<dbReference type="GO" id="GO:1902201">
    <property type="term" value="P:negative regulation of bacterial-type flagellum-dependent cell motility"/>
    <property type="evidence" value="ECO:0007669"/>
    <property type="project" value="TreeGrafter"/>
</dbReference>
<dbReference type="Pfam" id="PF00990">
    <property type="entry name" value="GGDEF"/>
    <property type="match status" value="1"/>
</dbReference>
<evidence type="ECO:0000259" key="4">
    <source>
        <dbReference type="PROSITE" id="PS50887"/>
    </source>
</evidence>
<accession>A0A7W6FVT6</accession>
<keyword evidence="3" id="KW-1133">Transmembrane helix</keyword>
<comment type="catalytic activity">
    <reaction evidence="2">
        <text>2 GTP = 3',3'-c-di-GMP + 2 diphosphate</text>
        <dbReference type="Rhea" id="RHEA:24898"/>
        <dbReference type="ChEBI" id="CHEBI:33019"/>
        <dbReference type="ChEBI" id="CHEBI:37565"/>
        <dbReference type="ChEBI" id="CHEBI:58805"/>
        <dbReference type="EC" id="2.7.7.65"/>
    </reaction>
</comment>
<evidence type="ECO:0000256" key="2">
    <source>
        <dbReference type="ARBA" id="ARBA00034247"/>
    </source>
</evidence>
<feature type="transmembrane region" description="Helical" evidence="3">
    <location>
        <begin position="12"/>
        <end position="34"/>
    </location>
</feature>
<dbReference type="GO" id="GO:0052621">
    <property type="term" value="F:diguanylate cyclase activity"/>
    <property type="evidence" value="ECO:0007669"/>
    <property type="project" value="UniProtKB-EC"/>
</dbReference>
<name>A0A7W6FVT6_9HYPH</name>
<keyword evidence="3" id="KW-0812">Transmembrane</keyword>
<dbReference type="Gene3D" id="3.30.70.270">
    <property type="match status" value="1"/>
</dbReference>
<evidence type="ECO:0000256" key="3">
    <source>
        <dbReference type="SAM" id="Phobius"/>
    </source>
</evidence>
<gene>
    <name evidence="5" type="ORF">GGR05_003684</name>
</gene>
<dbReference type="GO" id="GO:0043709">
    <property type="term" value="P:cell adhesion involved in single-species biofilm formation"/>
    <property type="evidence" value="ECO:0007669"/>
    <property type="project" value="TreeGrafter"/>
</dbReference>
<dbReference type="InterPro" id="IPR029787">
    <property type="entry name" value="Nucleotide_cyclase"/>
</dbReference>
<dbReference type="AlphaFoldDB" id="A0A7W6FVT6"/>
<dbReference type="PANTHER" id="PTHR45138">
    <property type="entry name" value="REGULATORY COMPONENTS OF SENSORY TRANSDUCTION SYSTEM"/>
    <property type="match status" value="1"/>
</dbReference>
<comment type="caution">
    <text evidence="5">The sequence shown here is derived from an EMBL/GenBank/DDBJ whole genome shotgun (WGS) entry which is preliminary data.</text>
</comment>
<dbReference type="OrthoDB" id="9812260at2"/>
<organism evidence="5 6">
    <name type="scientific">Aureimonas phyllosphaerae</name>
    <dbReference type="NCBI Taxonomy" id="1166078"/>
    <lineage>
        <taxon>Bacteria</taxon>
        <taxon>Pseudomonadati</taxon>
        <taxon>Pseudomonadota</taxon>
        <taxon>Alphaproteobacteria</taxon>
        <taxon>Hyphomicrobiales</taxon>
        <taxon>Aurantimonadaceae</taxon>
        <taxon>Aureimonas</taxon>
    </lineage>
</organism>
<reference evidence="5 6" key="1">
    <citation type="submission" date="2020-08" db="EMBL/GenBank/DDBJ databases">
        <title>Genomic Encyclopedia of Type Strains, Phase IV (KMG-IV): sequencing the most valuable type-strain genomes for metagenomic binning, comparative biology and taxonomic classification.</title>
        <authorList>
            <person name="Goeker M."/>
        </authorList>
    </citation>
    <scope>NUCLEOTIDE SEQUENCE [LARGE SCALE GENOMIC DNA]</scope>
    <source>
        <strain evidence="5 6">DSM 25024</strain>
    </source>
</reference>
<dbReference type="PANTHER" id="PTHR45138:SF9">
    <property type="entry name" value="DIGUANYLATE CYCLASE DGCM-RELATED"/>
    <property type="match status" value="1"/>
</dbReference>
<proteinExistence type="predicted"/>
<dbReference type="RefSeq" id="WP_090963751.1">
    <property type="nucleotide sequence ID" value="NZ_FOOA01000010.1"/>
</dbReference>
<sequence length="279" mass="30769">MRQTSIDDLVRFSMELLGLTLTMGAIMVIAAFYAFDGFGLPATRSTLLFCLLALFGCALPLQIYAAARIAGLRRQNERLHLAATRDGLTQVLNRTAFKRAAEAEIGATGRRRARDAVHHTLLIIDADHFKKINDRLGHHVGDEALTAIAATLRRSVRQDDLVGRLGGEEFAILLRDAGLEEARIVAERLRRAIERLEVGPADRRTRLSVSAGGVAFRGPVAFQALYKMADANLYQAKRTGRNRVELTRLGALARGATIEGKPVERHLREAKDARRIAAR</sequence>
<dbReference type="CDD" id="cd01949">
    <property type="entry name" value="GGDEF"/>
    <property type="match status" value="1"/>
</dbReference>
<dbReference type="InterPro" id="IPR050469">
    <property type="entry name" value="Diguanylate_Cyclase"/>
</dbReference>
<keyword evidence="3" id="KW-0472">Membrane</keyword>
<dbReference type="InterPro" id="IPR000160">
    <property type="entry name" value="GGDEF_dom"/>
</dbReference>
<dbReference type="Proteomes" id="UP000531216">
    <property type="component" value="Unassembled WGS sequence"/>
</dbReference>
<dbReference type="FunFam" id="3.30.70.270:FF:000001">
    <property type="entry name" value="Diguanylate cyclase domain protein"/>
    <property type="match status" value="1"/>
</dbReference>
<dbReference type="SUPFAM" id="SSF55073">
    <property type="entry name" value="Nucleotide cyclase"/>
    <property type="match status" value="1"/>
</dbReference>
<dbReference type="InterPro" id="IPR043128">
    <property type="entry name" value="Rev_trsase/Diguanyl_cyclase"/>
</dbReference>
<evidence type="ECO:0000313" key="5">
    <source>
        <dbReference type="EMBL" id="MBB3937518.1"/>
    </source>
</evidence>
<protein>
    <recommendedName>
        <fullName evidence="1">diguanylate cyclase</fullName>
        <ecNumber evidence="1">2.7.7.65</ecNumber>
    </recommendedName>
</protein>
<evidence type="ECO:0000256" key="1">
    <source>
        <dbReference type="ARBA" id="ARBA00012528"/>
    </source>
</evidence>
<feature type="domain" description="GGDEF" evidence="4">
    <location>
        <begin position="117"/>
        <end position="249"/>
    </location>
</feature>
<dbReference type="EMBL" id="JACIDO010000009">
    <property type="protein sequence ID" value="MBB3937518.1"/>
    <property type="molecule type" value="Genomic_DNA"/>
</dbReference>
<dbReference type="GO" id="GO:0005886">
    <property type="term" value="C:plasma membrane"/>
    <property type="evidence" value="ECO:0007669"/>
    <property type="project" value="TreeGrafter"/>
</dbReference>
<dbReference type="PROSITE" id="PS50887">
    <property type="entry name" value="GGDEF"/>
    <property type="match status" value="1"/>
</dbReference>
<dbReference type="NCBIfam" id="TIGR00254">
    <property type="entry name" value="GGDEF"/>
    <property type="match status" value="1"/>
</dbReference>